<dbReference type="RefSeq" id="WP_145309742.1">
    <property type="nucleotide sequence ID" value="NZ_CP037452.1"/>
</dbReference>
<evidence type="ECO:0008006" key="3">
    <source>
        <dbReference type="Google" id="ProtNLM"/>
    </source>
</evidence>
<protein>
    <recommendedName>
        <fullName evidence="3">SnoaL-like domain-containing protein</fullName>
    </recommendedName>
</protein>
<organism evidence="1 2">
    <name type="scientific">Gimesia fumaroli</name>
    <dbReference type="NCBI Taxonomy" id="2527976"/>
    <lineage>
        <taxon>Bacteria</taxon>
        <taxon>Pseudomonadati</taxon>
        <taxon>Planctomycetota</taxon>
        <taxon>Planctomycetia</taxon>
        <taxon>Planctomycetales</taxon>
        <taxon>Planctomycetaceae</taxon>
        <taxon>Gimesia</taxon>
    </lineage>
</organism>
<dbReference type="KEGG" id="gfm:Enr17x_29530"/>
<dbReference type="AlphaFoldDB" id="A0A518ICS6"/>
<name>A0A518ICS6_9PLAN</name>
<evidence type="ECO:0000313" key="2">
    <source>
        <dbReference type="Proteomes" id="UP000318313"/>
    </source>
</evidence>
<dbReference type="OrthoDB" id="289647at2"/>
<keyword evidence="2" id="KW-1185">Reference proteome</keyword>
<gene>
    <name evidence="1" type="ORF">Enr17x_29530</name>
</gene>
<evidence type="ECO:0000313" key="1">
    <source>
        <dbReference type="EMBL" id="QDV50908.1"/>
    </source>
</evidence>
<dbReference type="Proteomes" id="UP000318313">
    <property type="component" value="Chromosome"/>
</dbReference>
<accession>A0A518ICS6</accession>
<proteinExistence type="predicted"/>
<reference evidence="1 2" key="1">
    <citation type="submission" date="2019-03" db="EMBL/GenBank/DDBJ databases">
        <title>Deep-cultivation of Planctomycetes and their phenomic and genomic characterization uncovers novel biology.</title>
        <authorList>
            <person name="Wiegand S."/>
            <person name="Jogler M."/>
            <person name="Boedeker C."/>
            <person name="Pinto D."/>
            <person name="Vollmers J."/>
            <person name="Rivas-Marin E."/>
            <person name="Kohn T."/>
            <person name="Peeters S.H."/>
            <person name="Heuer A."/>
            <person name="Rast P."/>
            <person name="Oberbeckmann S."/>
            <person name="Bunk B."/>
            <person name="Jeske O."/>
            <person name="Meyerdierks A."/>
            <person name="Storesund J.E."/>
            <person name="Kallscheuer N."/>
            <person name="Luecker S."/>
            <person name="Lage O.M."/>
            <person name="Pohl T."/>
            <person name="Merkel B.J."/>
            <person name="Hornburger P."/>
            <person name="Mueller R.-W."/>
            <person name="Bruemmer F."/>
            <person name="Labrenz M."/>
            <person name="Spormann A.M."/>
            <person name="Op den Camp H."/>
            <person name="Overmann J."/>
            <person name="Amann R."/>
            <person name="Jetten M.S.M."/>
            <person name="Mascher T."/>
            <person name="Medema M.H."/>
            <person name="Devos D.P."/>
            <person name="Kaster A.-K."/>
            <person name="Ovreas L."/>
            <person name="Rohde M."/>
            <person name="Galperin M.Y."/>
            <person name="Jogler C."/>
        </authorList>
    </citation>
    <scope>NUCLEOTIDE SEQUENCE [LARGE SCALE GENOMIC DNA]</scope>
    <source>
        <strain evidence="1 2">Enr17</strain>
    </source>
</reference>
<dbReference type="EMBL" id="CP037452">
    <property type="protein sequence ID" value="QDV50908.1"/>
    <property type="molecule type" value="Genomic_DNA"/>
</dbReference>
<sequence length="100" mass="11537">MFQFFKSFYLTGKYQREVLECLDHIYDEYFPGIERGQSLLDGMSADLALFIYGDVVRREGDRLFVKISYSIKEKACIAALGTFHCIYENGVVSEITRKDG</sequence>